<protein>
    <recommendedName>
        <fullName evidence="3">MBL fold metallo-hydrolase</fullName>
    </recommendedName>
</protein>
<proteinExistence type="predicted"/>
<keyword evidence="2" id="KW-1185">Reference proteome</keyword>
<organism evidence="1 2">
    <name type="scientific">Natrinema gari JCM 14663</name>
    <dbReference type="NCBI Taxonomy" id="1230459"/>
    <lineage>
        <taxon>Archaea</taxon>
        <taxon>Methanobacteriati</taxon>
        <taxon>Methanobacteriota</taxon>
        <taxon>Stenosarchaea group</taxon>
        <taxon>Halobacteria</taxon>
        <taxon>Halobacteriales</taxon>
        <taxon>Natrialbaceae</taxon>
        <taxon>Natrinema</taxon>
    </lineage>
</organism>
<name>L9YMW7_9EURY</name>
<reference evidence="1 2" key="1">
    <citation type="journal article" date="2014" name="PLoS Genet.">
        <title>Phylogenetically driven sequencing of extremely halophilic archaea reveals strategies for static and dynamic osmo-response.</title>
        <authorList>
            <person name="Becker E.A."/>
            <person name="Seitzer P.M."/>
            <person name="Tritt A."/>
            <person name="Larsen D."/>
            <person name="Krusor M."/>
            <person name="Yao A.I."/>
            <person name="Wu D."/>
            <person name="Madern D."/>
            <person name="Eisen J.A."/>
            <person name="Darling A.E."/>
            <person name="Facciotti M.T."/>
        </authorList>
    </citation>
    <scope>NUCLEOTIDE SEQUENCE [LARGE SCALE GENOMIC DNA]</scope>
    <source>
        <strain evidence="1 2">JCM 14663</strain>
    </source>
</reference>
<dbReference type="Gene3D" id="3.60.15.10">
    <property type="entry name" value="Ribonuclease Z/Hydroxyacylglutathione hydrolase-like"/>
    <property type="match status" value="1"/>
</dbReference>
<dbReference type="PATRIC" id="fig|1230459.4.peg.4005"/>
<dbReference type="Pfam" id="PF13483">
    <property type="entry name" value="Lactamase_B_3"/>
    <property type="match status" value="1"/>
</dbReference>
<sequence length="93" mass="10179">MPVIYDGLEFERLGHASVRIETDDRTVVYVDPWGEILEGDPADGDVVVVTYDDMDHYDAAAIEAVAGTDVTVAAYEAIDTDDLEADGIRVELF</sequence>
<evidence type="ECO:0008006" key="3">
    <source>
        <dbReference type="Google" id="ProtNLM"/>
    </source>
</evidence>
<gene>
    <name evidence="1" type="ORF">C486_20193</name>
</gene>
<accession>L9YMW7</accession>
<comment type="caution">
    <text evidence="1">The sequence shown here is derived from an EMBL/GenBank/DDBJ whole genome shotgun (WGS) entry which is preliminary data.</text>
</comment>
<evidence type="ECO:0000313" key="1">
    <source>
        <dbReference type="EMBL" id="ELY75555.1"/>
    </source>
</evidence>
<dbReference type="AlphaFoldDB" id="L9YMW7"/>
<dbReference type="InterPro" id="IPR036866">
    <property type="entry name" value="RibonucZ/Hydroxyglut_hydro"/>
</dbReference>
<dbReference type="SUPFAM" id="SSF56281">
    <property type="entry name" value="Metallo-hydrolase/oxidoreductase"/>
    <property type="match status" value="1"/>
</dbReference>
<dbReference type="EMBL" id="AOIJ01000086">
    <property type="protein sequence ID" value="ELY75555.1"/>
    <property type="molecule type" value="Genomic_DNA"/>
</dbReference>
<dbReference type="Proteomes" id="UP000011592">
    <property type="component" value="Unassembled WGS sequence"/>
</dbReference>
<evidence type="ECO:0000313" key="2">
    <source>
        <dbReference type="Proteomes" id="UP000011592"/>
    </source>
</evidence>